<dbReference type="Proteomes" id="UP000694845">
    <property type="component" value="Unplaced"/>
</dbReference>
<evidence type="ECO:0000259" key="2">
    <source>
        <dbReference type="PROSITE" id="PS50041"/>
    </source>
</evidence>
<dbReference type="CDD" id="cd00037">
    <property type="entry name" value="CLECT"/>
    <property type="match status" value="1"/>
</dbReference>
<dbReference type="PANTHER" id="PTHR22803">
    <property type="entry name" value="MANNOSE, PHOSPHOLIPASE, LECTIN RECEPTOR RELATED"/>
    <property type="match status" value="1"/>
</dbReference>
<dbReference type="InterPro" id="IPR001304">
    <property type="entry name" value="C-type_lectin-like"/>
</dbReference>
<organism evidence="3 4">
    <name type="scientific">Acanthaster planci</name>
    <name type="common">Crown-of-thorns starfish</name>
    <dbReference type="NCBI Taxonomy" id="133434"/>
    <lineage>
        <taxon>Eukaryota</taxon>
        <taxon>Metazoa</taxon>
        <taxon>Echinodermata</taxon>
        <taxon>Eleutherozoa</taxon>
        <taxon>Asterozoa</taxon>
        <taxon>Asteroidea</taxon>
        <taxon>Valvatacea</taxon>
        <taxon>Valvatida</taxon>
        <taxon>Acanthasteridae</taxon>
        <taxon>Acanthaster</taxon>
    </lineage>
</organism>
<name>A0A8B7Y1Z9_ACAPL</name>
<dbReference type="SUPFAM" id="SSF56436">
    <property type="entry name" value="C-type lectin-like"/>
    <property type="match status" value="1"/>
</dbReference>
<dbReference type="InterPro" id="IPR050111">
    <property type="entry name" value="C-type_lectin/snaclec_domain"/>
</dbReference>
<feature type="chain" id="PRO_5034055882" evidence="1">
    <location>
        <begin position="16"/>
        <end position="254"/>
    </location>
</feature>
<dbReference type="InterPro" id="IPR016186">
    <property type="entry name" value="C-type_lectin-like/link_sf"/>
</dbReference>
<feature type="domain" description="C-type lectin" evidence="2">
    <location>
        <begin position="33"/>
        <end position="159"/>
    </location>
</feature>
<dbReference type="SMART" id="SM00034">
    <property type="entry name" value="CLECT"/>
    <property type="match status" value="1"/>
</dbReference>
<dbReference type="AlphaFoldDB" id="A0A8B7Y1Z9"/>
<dbReference type="KEGG" id="aplc:110977065"/>
<dbReference type="RefSeq" id="XP_022086552.1">
    <property type="nucleotide sequence ID" value="XM_022230860.1"/>
</dbReference>
<reference evidence="4" key="1">
    <citation type="submission" date="2025-08" db="UniProtKB">
        <authorList>
            <consortium name="RefSeq"/>
        </authorList>
    </citation>
    <scope>IDENTIFICATION</scope>
</reference>
<proteinExistence type="predicted"/>
<dbReference type="OrthoDB" id="7357196at2759"/>
<accession>A0A8B7Y1Z9</accession>
<dbReference type="PROSITE" id="PS50041">
    <property type="entry name" value="C_TYPE_LECTIN_2"/>
    <property type="match status" value="1"/>
</dbReference>
<keyword evidence="1" id="KW-0732">Signal</keyword>
<keyword evidence="3" id="KW-1185">Reference proteome</keyword>
<dbReference type="Gene3D" id="3.10.100.10">
    <property type="entry name" value="Mannose-Binding Protein A, subunit A"/>
    <property type="match status" value="1"/>
</dbReference>
<evidence type="ECO:0000313" key="4">
    <source>
        <dbReference type="RefSeq" id="XP_022086552.1"/>
    </source>
</evidence>
<dbReference type="OMA" id="ENAFMAT"/>
<dbReference type="Pfam" id="PF00059">
    <property type="entry name" value="Lectin_C"/>
    <property type="match status" value="1"/>
</dbReference>
<evidence type="ECO:0000313" key="3">
    <source>
        <dbReference type="Proteomes" id="UP000694845"/>
    </source>
</evidence>
<feature type="signal peptide" evidence="1">
    <location>
        <begin position="1"/>
        <end position="15"/>
    </location>
</feature>
<evidence type="ECO:0000256" key="1">
    <source>
        <dbReference type="SAM" id="SignalP"/>
    </source>
</evidence>
<dbReference type="InterPro" id="IPR016187">
    <property type="entry name" value="CTDL_fold"/>
</dbReference>
<dbReference type="GeneID" id="110977065"/>
<protein>
    <submittedName>
        <fullName evidence="4">C-type lectin-like</fullName>
    </submittedName>
</protein>
<sequence length="254" mass="28076">MITVCLLAIFSGVAGCSTCSPPAGACPAGWLKWRCSCYLLRDTFASYDDSHKACQERGAELAAPHSLRENEFFASLASRTQPQQMWIGCNDREAAYDWVCEGQERGKVFTRWDSGSPDHVHDSPTSTDHCTMMLAFRGTVNFGRWFDGRCMSKSKSLCVKRMKVLSHRLFSFVVSNPSPRCLLDRVIDQSVTKSYASCASACIATPGCLSFNIRVTEQGGRKLCPLNGGYQPDDPALNIQPLGPTCVLYEPYIE</sequence>
<gene>
    <name evidence="4" type="primary">LOC110977065</name>
</gene>